<dbReference type="Proteomes" id="UP000887575">
    <property type="component" value="Unassembled WGS sequence"/>
</dbReference>
<protein>
    <submittedName>
        <fullName evidence="4">Uncharacterized protein</fullName>
    </submittedName>
</protein>
<feature type="compositionally biased region" description="Polar residues" evidence="2">
    <location>
        <begin position="263"/>
        <end position="272"/>
    </location>
</feature>
<dbReference type="GO" id="GO:0006357">
    <property type="term" value="P:regulation of transcription by RNA polymerase II"/>
    <property type="evidence" value="ECO:0007669"/>
    <property type="project" value="InterPro"/>
</dbReference>
<feature type="coiled-coil region" evidence="1">
    <location>
        <begin position="152"/>
        <end position="186"/>
    </location>
</feature>
<proteinExistence type="predicted"/>
<dbReference type="Pfam" id="PF01166">
    <property type="entry name" value="TSC22"/>
    <property type="match status" value="1"/>
</dbReference>
<evidence type="ECO:0000256" key="1">
    <source>
        <dbReference type="SAM" id="Coils"/>
    </source>
</evidence>
<keyword evidence="3" id="KW-1185">Reference proteome</keyword>
<name>A0AAF3F3F6_9BILA</name>
<dbReference type="AlphaFoldDB" id="A0AAF3F3F6"/>
<accession>A0AAF3F3F6</accession>
<evidence type="ECO:0000256" key="2">
    <source>
        <dbReference type="SAM" id="MobiDB-lite"/>
    </source>
</evidence>
<sequence>MGGAAETAVEMTTSTINAPVKERKFQLVRVEGAFSRGRWRCVDFPDSRPPPELMETLSKFDADAKVIAANFKPMPENESSTIIVTSIVPQPPTPQRINTEEGKDVHQPTLHENPPLAEIKEMDTPRIDASPLPTIPVKTPDVEDEQSIGTVNVVAIDKVEVLRHTINELEQKVATLESQNNFLRQYIPQDVINNLPTLISQYRTAQAALPQNQQPSQPRTSSVVIPAEFKNGQFESTLNNVVAEVRNAVSGGNFSLGQPPKKFSNQQEPPQN</sequence>
<evidence type="ECO:0000313" key="4">
    <source>
        <dbReference type="WBParaSite" id="MBELARI_LOCUS21052"/>
    </source>
</evidence>
<feature type="region of interest" description="Disordered" evidence="2">
    <location>
        <begin position="252"/>
        <end position="272"/>
    </location>
</feature>
<dbReference type="WBParaSite" id="MBELARI_LOCUS21052">
    <property type="protein sequence ID" value="MBELARI_LOCUS21052"/>
    <property type="gene ID" value="MBELARI_LOCUS21052"/>
</dbReference>
<dbReference type="Gene3D" id="1.20.5.490">
    <property type="entry name" value="Single helix bin"/>
    <property type="match status" value="1"/>
</dbReference>
<evidence type="ECO:0000313" key="3">
    <source>
        <dbReference type="Proteomes" id="UP000887575"/>
    </source>
</evidence>
<dbReference type="InterPro" id="IPR000580">
    <property type="entry name" value="TSC22/Bun"/>
</dbReference>
<reference evidence="4" key="1">
    <citation type="submission" date="2024-02" db="UniProtKB">
        <authorList>
            <consortium name="WormBaseParasite"/>
        </authorList>
    </citation>
    <scope>IDENTIFICATION</scope>
</reference>
<organism evidence="3 4">
    <name type="scientific">Mesorhabditis belari</name>
    <dbReference type="NCBI Taxonomy" id="2138241"/>
    <lineage>
        <taxon>Eukaryota</taxon>
        <taxon>Metazoa</taxon>
        <taxon>Ecdysozoa</taxon>
        <taxon>Nematoda</taxon>
        <taxon>Chromadorea</taxon>
        <taxon>Rhabditida</taxon>
        <taxon>Rhabditina</taxon>
        <taxon>Rhabditomorpha</taxon>
        <taxon>Rhabditoidea</taxon>
        <taxon>Rhabditidae</taxon>
        <taxon>Mesorhabditinae</taxon>
        <taxon>Mesorhabditis</taxon>
    </lineage>
</organism>
<keyword evidence="1" id="KW-0175">Coiled coil</keyword>
<dbReference type="SUPFAM" id="SSF58026">
    <property type="entry name" value="Delta-sleep-inducing peptide immunoreactive peptide"/>
    <property type="match status" value="1"/>
</dbReference>